<accession>A0A9Y2EVX7</accession>
<keyword evidence="1" id="KW-0472">Membrane</keyword>
<evidence type="ECO:0000256" key="1">
    <source>
        <dbReference type="SAM" id="Phobius"/>
    </source>
</evidence>
<gene>
    <name evidence="2" type="ORF">P3F81_05975</name>
</gene>
<dbReference type="EMBL" id="CP120678">
    <property type="protein sequence ID" value="WIW71839.1"/>
    <property type="molecule type" value="Genomic_DNA"/>
</dbReference>
<keyword evidence="1" id="KW-0812">Transmembrane</keyword>
<organism evidence="2 3">
    <name type="scientific">Selenobaculum gibii</name>
    <dbReference type="NCBI Taxonomy" id="3054208"/>
    <lineage>
        <taxon>Bacteria</taxon>
        <taxon>Bacillati</taxon>
        <taxon>Bacillota</taxon>
        <taxon>Negativicutes</taxon>
        <taxon>Selenomonadales</taxon>
        <taxon>Selenomonadaceae</taxon>
        <taxon>Selenobaculum</taxon>
    </lineage>
</organism>
<reference evidence="2" key="1">
    <citation type="submission" date="2023-03" db="EMBL/GenBank/DDBJ databases">
        <title>Selenobaculum gbiensis gen. nov. sp. nov., a new bacterium isolated from the gut microbiota of IBD patient.</title>
        <authorList>
            <person name="Yeo S."/>
            <person name="Park H."/>
            <person name="Huh C.S."/>
        </authorList>
    </citation>
    <scope>NUCLEOTIDE SEQUENCE</scope>
    <source>
        <strain evidence="2">ICN-92133</strain>
    </source>
</reference>
<protein>
    <submittedName>
        <fullName evidence="2">Uncharacterized protein</fullName>
    </submittedName>
</protein>
<dbReference type="Proteomes" id="UP001243623">
    <property type="component" value="Chromosome"/>
</dbReference>
<dbReference type="AlphaFoldDB" id="A0A9Y2EVX7"/>
<proteinExistence type="predicted"/>
<dbReference type="PROSITE" id="PS51257">
    <property type="entry name" value="PROKAR_LIPOPROTEIN"/>
    <property type="match status" value="1"/>
</dbReference>
<feature type="transmembrane region" description="Helical" evidence="1">
    <location>
        <begin position="6"/>
        <end position="30"/>
    </location>
</feature>
<evidence type="ECO:0000313" key="2">
    <source>
        <dbReference type="EMBL" id="WIW71839.1"/>
    </source>
</evidence>
<name>A0A9Y2EVX7_9FIRM</name>
<keyword evidence="3" id="KW-1185">Reference proteome</keyword>
<sequence>MKNQYGFSTIINLILLTLLTTIIMSCMNLVNVNFATEELYLSNIQAQYLAKAGANYAIVKLIHNKEYAKENNSGIIETIEFSTGKCEIRVYNTGGKASILAVGISQKARSQYIVEMQVGAEEKMHVVNWRP</sequence>
<keyword evidence="1" id="KW-1133">Transmembrane helix</keyword>
<evidence type="ECO:0000313" key="3">
    <source>
        <dbReference type="Proteomes" id="UP001243623"/>
    </source>
</evidence>
<dbReference type="KEGG" id="sgbi:P3F81_05975"/>
<dbReference type="RefSeq" id="WP_147668591.1">
    <property type="nucleotide sequence ID" value="NZ_CP120678.1"/>
</dbReference>